<protein>
    <submittedName>
        <fullName evidence="1">Uncharacterized protein</fullName>
    </submittedName>
</protein>
<dbReference type="KEGG" id="nfl:COO91_04388"/>
<evidence type="ECO:0000313" key="1">
    <source>
        <dbReference type="EMBL" id="AUB38418.1"/>
    </source>
</evidence>
<reference evidence="1 2" key="1">
    <citation type="submission" date="2017-11" db="EMBL/GenBank/DDBJ databases">
        <title>Complete genome of a free-living desiccation-tolerant cyanobacterium and its photosynthetic adaptation to extreme terrestrial habitat.</title>
        <authorList>
            <person name="Shang J."/>
        </authorList>
    </citation>
    <scope>NUCLEOTIDE SEQUENCE [LARGE SCALE GENOMIC DNA]</scope>
    <source>
        <strain evidence="1 2">CCNUN1</strain>
    </source>
</reference>
<sequence>MGIGHGALGIRHWSIINSLSSPAPPAPCSLLPAPCLYSDGIFFYLEVPKGDRSLTGKVN</sequence>
<keyword evidence="2" id="KW-1185">Reference proteome</keyword>
<organism evidence="1 2">
    <name type="scientific">Nostoc flagelliforme CCNUN1</name>
    <dbReference type="NCBI Taxonomy" id="2038116"/>
    <lineage>
        <taxon>Bacteria</taxon>
        <taxon>Bacillati</taxon>
        <taxon>Cyanobacteriota</taxon>
        <taxon>Cyanophyceae</taxon>
        <taxon>Nostocales</taxon>
        <taxon>Nostocaceae</taxon>
        <taxon>Nostoc</taxon>
    </lineage>
</organism>
<dbReference type="Proteomes" id="UP000232003">
    <property type="component" value="Chromosome"/>
</dbReference>
<name>A0A2K8SSP3_9NOSO</name>
<dbReference type="AlphaFoldDB" id="A0A2K8SSP3"/>
<dbReference type="EMBL" id="CP024785">
    <property type="protein sequence ID" value="AUB38418.1"/>
    <property type="molecule type" value="Genomic_DNA"/>
</dbReference>
<accession>A0A2K8SSP3</accession>
<evidence type="ECO:0000313" key="2">
    <source>
        <dbReference type="Proteomes" id="UP000232003"/>
    </source>
</evidence>
<gene>
    <name evidence="1" type="ORF">COO91_04388</name>
</gene>
<proteinExistence type="predicted"/>